<organism evidence="7 8">
    <name type="scientific">Methanobrevibacter millerae</name>
    <dbReference type="NCBI Taxonomy" id="230361"/>
    <lineage>
        <taxon>Archaea</taxon>
        <taxon>Methanobacteriati</taxon>
        <taxon>Methanobacteriota</taxon>
        <taxon>Methanomada group</taxon>
        <taxon>Methanobacteria</taxon>
        <taxon>Methanobacteriales</taxon>
        <taxon>Methanobacteriaceae</taxon>
        <taxon>Methanobrevibacter</taxon>
    </lineage>
</organism>
<reference evidence="7 8" key="1">
    <citation type="submission" date="2015-04" db="EMBL/GenBank/DDBJ databases">
        <title>The complete genome sequence of the rumen methanogen Methanobrevibacter millerae SM9.</title>
        <authorList>
            <person name="Leahy S.C."/>
            <person name="Kelly W.J."/>
            <person name="Pacheco D.M."/>
            <person name="Li D."/>
            <person name="Altermann E."/>
            <person name="Attwood G.T."/>
        </authorList>
    </citation>
    <scope>NUCLEOTIDE SEQUENCE [LARGE SCALE GENOMIC DNA]</scope>
    <source>
        <strain evidence="7 8">SM9</strain>
    </source>
</reference>
<keyword evidence="2" id="KW-1003">Cell membrane</keyword>
<evidence type="ECO:0000256" key="2">
    <source>
        <dbReference type="ARBA" id="ARBA00022475"/>
    </source>
</evidence>
<accession>A0A0U2V4L8</accession>
<feature type="transmembrane region" description="Helical" evidence="6">
    <location>
        <begin position="419"/>
        <end position="436"/>
    </location>
</feature>
<dbReference type="KEGG" id="mmil:sm9_1544"/>
<dbReference type="EMBL" id="CP011266">
    <property type="protein sequence ID" value="ALT69314.1"/>
    <property type="molecule type" value="Genomic_DNA"/>
</dbReference>
<evidence type="ECO:0000256" key="6">
    <source>
        <dbReference type="SAM" id="Phobius"/>
    </source>
</evidence>
<dbReference type="GO" id="GO:0005886">
    <property type="term" value="C:plasma membrane"/>
    <property type="evidence" value="ECO:0007669"/>
    <property type="project" value="UniProtKB-SubCell"/>
</dbReference>
<evidence type="ECO:0000256" key="4">
    <source>
        <dbReference type="ARBA" id="ARBA00022989"/>
    </source>
</evidence>
<keyword evidence="3 6" id="KW-0812">Transmembrane</keyword>
<feature type="transmembrane region" description="Helical" evidence="6">
    <location>
        <begin position="442"/>
        <end position="461"/>
    </location>
</feature>
<evidence type="ECO:0000256" key="1">
    <source>
        <dbReference type="ARBA" id="ARBA00004651"/>
    </source>
</evidence>
<feature type="transmembrane region" description="Helical" evidence="6">
    <location>
        <begin position="12"/>
        <end position="37"/>
    </location>
</feature>
<feature type="transmembrane region" description="Helical" evidence="6">
    <location>
        <begin position="172"/>
        <end position="192"/>
    </location>
</feature>
<keyword evidence="5 6" id="KW-0472">Membrane</keyword>
<evidence type="ECO:0000256" key="3">
    <source>
        <dbReference type="ARBA" id="ARBA00022692"/>
    </source>
</evidence>
<gene>
    <name evidence="7" type="ORF">sm9_1544</name>
</gene>
<dbReference type="CDD" id="cd13128">
    <property type="entry name" value="MATE_Wzx_like"/>
    <property type="match status" value="1"/>
</dbReference>
<feature type="transmembrane region" description="Helical" evidence="6">
    <location>
        <begin position="112"/>
        <end position="134"/>
    </location>
</feature>
<dbReference type="InterPro" id="IPR050833">
    <property type="entry name" value="Poly_Biosynth_Transport"/>
</dbReference>
<feature type="transmembrane region" description="Helical" evidence="6">
    <location>
        <begin position="386"/>
        <end position="407"/>
    </location>
</feature>
<dbReference type="AlphaFoldDB" id="A0A0U2V4L8"/>
<comment type="subcellular location">
    <subcellularLocation>
        <location evidence="1">Cell membrane</location>
        <topology evidence="1">Multi-pass membrane protein</topology>
    </subcellularLocation>
</comment>
<dbReference type="PATRIC" id="fig|230361.4.peg.1600"/>
<sequence length="476" mass="53789">MSKIQTIFKNMSWLLISQIIASVFGFVWTILLARYLGVDNYGILGFAVSITGILGVIDDLGISTYIVRHISTNYESAPKYLGNTIPLKAIFAAINLIVTFIILVLLNVNQFTIFITLLFSIESIFISYVNTLYGTFQAFEKGKYQGICNILMNTITLIFILISIFADLGLEGVTFAYILANLINLIYAYYILNKHIVKPKYELDWNFCKKVTLLSIPFAVTGILYSIYYSIDIIMLTNMVGDYATGIYNATYKLISVLTLFYSVYTAVIFPVMSRLFKNDKKLLIISYEKSIKYLMLIIIPIAIGTMFYSLDIIQLIYGHKYDQAASVLSILIWTVCLLFISGASNTLLNASHREVTVTKIYAIAAVFNVVLNLIMIPHFSYNGAAITTVLSDLLIVFIQIYVIYKLGHRPNKKLYSDLIKIVLGSAVLGIALYFLNLNMWIAIPVGIIIYFAVITLLKFFDDDDKYVIREILGRN</sequence>
<proteinExistence type="predicted"/>
<keyword evidence="8" id="KW-1185">Reference proteome</keyword>
<keyword evidence="4 6" id="KW-1133">Transmembrane helix</keyword>
<dbReference type="InterPro" id="IPR002797">
    <property type="entry name" value="Polysacc_synth"/>
</dbReference>
<dbReference type="OrthoDB" id="19148at2157"/>
<feature type="transmembrane region" description="Helical" evidence="6">
    <location>
        <begin position="146"/>
        <end position="166"/>
    </location>
</feature>
<dbReference type="Pfam" id="PF01943">
    <property type="entry name" value="Polysacc_synt"/>
    <property type="match status" value="1"/>
</dbReference>
<feature type="transmembrane region" description="Helical" evidence="6">
    <location>
        <begin position="294"/>
        <end position="318"/>
    </location>
</feature>
<feature type="transmembrane region" description="Helical" evidence="6">
    <location>
        <begin position="324"/>
        <end position="349"/>
    </location>
</feature>
<evidence type="ECO:0000313" key="8">
    <source>
        <dbReference type="Proteomes" id="UP000067738"/>
    </source>
</evidence>
<protein>
    <submittedName>
        <fullName evidence="7">Polysaccharide biosynthesis protein</fullName>
    </submittedName>
</protein>
<dbReference type="GeneID" id="26736486"/>
<dbReference type="RefSeq" id="WP_058739554.1">
    <property type="nucleotide sequence ID" value="NZ_CP011266.1"/>
</dbReference>
<feature type="transmembrane region" description="Helical" evidence="6">
    <location>
        <begin position="361"/>
        <end position="380"/>
    </location>
</feature>
<feature type="transmembrane region" description="Helical" evidence="6">
    <location>
        <begin position="213"/>
        <end position="231"/>
    </location>
</feature>
<feature type="transmembrane region" description="Helical" evidence="6">
    <location>
        <begin position="251"/>
        <end position="273"/>
    </location>
</feature>
<dbReference type="Proteomes" id="UP000067738">
    <property type="component" value="Chromosome"/>
</dbReference>
<evidence type="ECO:0000256" key="5">
    <source>
        <dbReference type="ARBA" id="ARBA00023136"/>
    </source>
</evidence>
<dbReference type="PANTHER" id="PTHR30250:SF11">
    <property type="entry name" value="O-ANTIGEN TRANSPORTER-RELATED"/>
    <property type="match status" value="1"/>
</dbReference>
<dbReference type="PANTHER" id="PTHR30250">
    <property type="entry name" value="PST FAMILY PREDICTED COLANIC ACID TRANSPORTER"/>
    <property type="match status" value="1"/>
</dbReference>
<feature type="transmembrane region" description="Helical" evidence="6">
    <location>
        <begin position="43"/>
        <end position="67"/>
    </location>
</feature>
<name>A0A0U2V4L8_9EURY</name>
<feature type="transmembrane region" description="Helical" evidence="6">
    <location>
        <begin position="87"/>
        <end position="106"/>
    </location>
</feature>
<evidence type="ECO:0000313" key="7">
    <source>
        <dbReference type="EMBL" id="ALT69314.1"/>
    </source>
</evidence>